<sequence>MYRGKPVFVKCRQESVSPSFGLKQQPVNETGSVKQDRIDSCSALQGQAGEEGHLVHRISSIQRVSTHHPSCHQFLDDICLKQLDSFWQQITAFIHKPPPRSFRAGCVHFTGSVPTLFQLETNAANNH</sequence>
<gene>
    <name evidence="1" type="ORF">scyTo_0015656</name>
</gene>
<accession>A0A401PW89</accession>
<keyword evidence="2" id="KW-1185">Reference proteome</keyword>
<evidence type="ECO:0000313" key="1">
    <source>
        <dbReference type="EMBL" id="GCB77391.1"/>
    </source>
</evidence>
<comment type="caution">
    <text evidence="1">The sequence shown here is derived from an EMBL/GenBank/DDBJ whole genome shotgun (WGS) entry which is preliminary data.</text>
</comment>
<protein>
    <submittedName>
        <fullName evidence="1">Uncharacterized protein</fullName>
    </submittedName>
</protein>
<reference evidence="1 2" key="1">
    <citation type="journal article" date="2018" name="Nat. Ecol. Evol.">
        <title>Shark genomes provide insights into elasmobranch evolution and the origin of vertebrates.</title>
        <authorList>
            <person name="Hara Y"/>
            <person name="Yamaguchi K"/>
            <person name="Onimaru K"/>
            <person name="Kadota M"/>
            <person name="Koyanagi M"/>
            <person name="Keeley SD"/>
            <person name="Tatsumi K"/>
            <person name="Tanaka K"/>
            <person name="Motone F"/>
            <person name="Kageyama Y"/>
            <person name="Nozu R"/>
            <person name="Adachi N"/>
            <person name="Nishimura O"/>
            <person name="Nakagawa R"/>
            <person name="Tanegashima C"/>
            <person name="Kiyatake I"/>
            <person name="Matsumoto R"/>
            <person name="Murakumo K"/>
            <person name="Nishida K"/>
            <person name="Terakita A"/>
            <person name="Kuratani S"/>
            <person name="Sato K"/>
            <person name="Hyodo S Kuraku.S."/>
        </authorList>
    </citation>
    <scope>NUCLEOTIDE SEQUENCE [LARGE SCALE GENOMIC DNA]</scope>
</reference>
<dbReference type="EMBL" id="BFAA01008978">
    <property type="protein sequence ID" value="GCB77391.1"/>
    <property type="molecule type" value="Genomic_DNA"/>
</dbReference>
<organism evidence="1 2">
    <name type="scientific">Scyliorhinus torazame</name>
    <name type="common">Cloudy catshark</name>
    <name type="synonym">Catulus torazame</name>
    <dbReference type="NCBI Taxonomy" id="75743"/>
    <lineage>
        <taxon>Eukaryota</taxon>
        <taxon>Metazoa</taxon>
        <taxon>Chordata</taxon>
        <taxon>Craniata</taxon>
        <taxon>Vertebrata</taxon>
        <taxon>Chondrichthyes</taxon>
        <taxon>Elasmobranchii</taxon>
        <taxon>Galeomorphii</taxon>
        <taxon>Galeoidea</taxon>
        <taxon>Carcharhiniformes</taxon>
        <taxon>Scyliorhinidae</taxon>
        <taxon>Scyliorhinus</taxon>
    </lineage>
</organism>
<proteinExistence type="predicted"/>
<evidence type="ECO:0000313" key="2">
    <source>
        <dbReference type="Proteomes" id="UP000288216"/>
    </source>
</evidence>
<dbReference type="Proteomes" id="UP000288216">
    <property type="component" value="Unassembled WGS sequence"/>
</dbReference>
<dbReference type="AlphaFoldDB" id="A0A401PW89"/>
<name>A0A401PW89_SCYTO</name>